<keyword evidence="5 11" id="KW-0375">Hydrogen ion transport</keyword>
<sequence length="90" mass="9877">MSTSVGVNVLRWSALGFGVFYGAYHQLSLSAADRAKAAQKDWEHKEALIRQAKQQWARDHPSEQPKSSGAKADPKDPNADLNTLLGITDK</sequence>
<evidence type="ECO:0000256" key="8">
    <source>
        <dbReference type="ARBA" id="ARBA00023128"/>
    </source>
</evidence>
<organism evidence="13 15">
    <name type="scientific">Alternaria alternata</name>
    <name type="common">Alternaria rot fungus</name>
    <name type="synonym">Torula alternata</name>
    <dbReference type="NCBI Taxonomy" id="5599"/>
    <lineage>
        <taxon>Eukaryota</taxon>
        <taxon>Fungi</taxon>
        <taxon>Dikarya</taxon>
        <taxon>Ascomycota</taxon>
        <taxon>Pezizomycotina</taxon>
        <taxon>Dothideomycetes</taxon>
        <taxon>Pleosporomycetidae</taxon>
        <taxon>Pleosporales</taxon>
        <taxon>Pleosporineae</taxon>
        <taxon>Pleosporaceae</taxon>
        <taxon>Alternaria</taxon>
        <taxon>Alternaria sect. Alternaria</taxon>
        <taxon>Alternaria alternata complex</taxon>
    </lineage>
</organism>
<evidence type="ECO:0000256" key="10">
    <source>
        <dbReference type="ARBA" id="ARBA00023310"/>
    </source>
</evidence>
<evidence type="ECO:0000256" key="7">
    <source>
        <dbReference type="ARBA" id="ARBA00023065"/>
    </source>
</evidence>
<evidence type="ECO:0000256" key="11">
    <source>
        <dbReference type="RuleBase" id="RU367005"/>
    </source>
</evidence>
<evidence type="ECO:0000256" key="1">
    <source>
        <dbReference type="ARBA" id="ARBA00004273"/>
    </source>
</evidence>
<dbReference type="Proteomes" id="UP000291422">
    <property type="component" value="Unassembled WGS sequence"/>
</dbReference>
<protein>
    <recommendedName>
        <fullName evidence="11">ATP synthase F(0) complex subunit e, mitochondrial</fullName>
    </recommendedName>
</protein>
<keyword evidence="6 11" id="KW-0999">Mitochondrion inner membrane</keyword>
<evidence type="ECO:0000256" key="12">
    <source>
        <dbReference type="SAM" id="MobiDB-lite"/>
    </source>
</evidence>
<keyword evidence="3 11" id="KW-0813">Transport</keyword>
<evidence type="ECO:0000256" key="3">
    <source>
        <dbReference type="ARBA" id="ARBA00022448"/>
    </source>
</evidence>
<proteinExistence type="inferred from homology"/>
<reference evidence="14" key="3">
    <citation type="journal article" date="2019" name="J. ISSAAS">
        <title>Genomics, evolutionary history and diagnostics of the Alternaria alternata species group including apple and Asian pear pathotypes.</title>
        <authorList>
            <person name="Armitage A.D."/>
            <person name="Cockerton H.M."/>
            <person name="Sreenivasaprasad S."/>
            <person name="Woodhall J."/>
            <person name="Lane C."/>
            <person name="Harrison R.J."/>
            <person name="Clarkson J.P."/>
        </authorList>
    </citation>
    <scope>NUCLEOTIDE SEQUENCE</scope>
    <source>
        <strain evidence="14">FERA 1177</strain>
    </source>
</reference>
<keyword evidence="10 11" id="KW-0066">ATP synthesis</keyword>
<dbReference type="GO" id="GO:0045259">
    <property type="term" value="C:proton-transporting ATP synthase complex"/>
    <property type="evidence" value="ECO:0007669"/>
    <property type="project" value="UniProtKB-UniRule"/>
</dbReference>
<evidence type="ECO:0000256" key="2">
    <source>
        <dbReference type="ARBA" id="ARBA00007333"/>
    </source>
</evidence>
<dbReference type="KEGG" id="aalt:CC77DRAFT_1099474"/>
<accession>A0A177D659</accession>
<dbReference type="GO" id="GO:0015986">
    <property type="term" value="P:proton motive force-driven ATP synthesis"/>
    <property type="evidence" value="ECO:0007669"/>
    <property type="project" value="InterPro"/>
</dbReference>
<dbReference type="GeneID" id="29115600"/>
<feature type="region of interest" description="Disordered" evidence="12">
    <location>
        <begin position="49"/>
        <end position="90"/>
    </location>
</feature>
<dbReference type="STRING" id="5599.A0A177D659"/>
<gene>
    <name evidence="14" type="ORF">AA0117_g3025</name>
    <name evidence="13" type="ORF">CC77DRAFT_1099474</name>
</gene>
<keyword evidence="8 11" id="KW-0496">Mitochondrion</keyword>
<keyword evidence="4 11" id="KW-0138">CF(0)</keyword>
<dbReference type="EMBL" id="PDXD01000004">
    <property type="protein sequence ID" value="RYN80158.1"/>
    <property type="molecule type" value="Genomic_DNA"/>
</dbReference>
<keyword evidence="15" id="KW-1185">Reference proteome</keyword>
<evidence type="ECO:0000313" key="15">
    <source>
        <dbReference type="Proteomes" id="UP000077248"/>
    </source>
</evidence>
<comment type="subunit">
    <text evidence="11">F-type ATPases have 2 components, CF(1) - the catalytic core - and CF(0) - the membrane proton channel. CF(1) and CF(0) have multiple subunits.</text>
</comment>
<dbReference type="RefSeq" id="XP_018380359.1">
    <property type="nucleotide sequence ID" value="XM_018530006.1"/>
</dbReference>
<dbReference type="InterPro" id="IPR008386">
    <property type="entry name" value="ATP_synth_F0_esu_mt"/>
</dbReference>
<reference evidence="16" key="2">
    <citation type="journal article" date="2019" name="bioRxiv">
        <title>Genomics, evolutionary history and diagnostics of the Alternaria alternata species group including apple and Asian pear pathotypes.</title>
        <authorList>
            <person name="Armitage A.D."/>
            <person name="Cockerton H.M."/>
            <person name="Sreenivasaprasad S."/>
            <person name="Woodhall J.W."/>
            <person name="Lane C.R."/>
            <person name="Harrison R.J."/>
            <person name="Clarkson J.P."/>
        </authorList>
    </citation>
    <scope>NUCLEOTIDE SEQUENCE [LARGE SCALE GENOMIC DNA]</scope>
    <source>
        <strain evidence="16">FERA 1177</strain>
    </source>
</reference>
<evidence type="ECO:0000256" key="6">
    <source>
        <dbReference type="ARBA" id="ARBA00022792"/>
    </source>
</evidence>
<evidence type="ECO:0000313" key="14">
    <source>
        <dbReference type="EMBL" id="RYN80158.1"/>
    </source>
</evidence>
<dbReference type="VEuPathDB" id="FungiDB:CC77DRAFT_1099474"/>
<comment type="similarity">
    <text evidence="2 11">Belongs to the ATPase e subunit family.</text>
</comment>
<keyword evidence="9" id="KW-0472">Membrane</keyword>
<dbReference type="GO" id="GO:0015078">
    <property type="term" value="F:proton transmembrane transporter activity"/>
    <property type="evidence" value="ECO:0007669"/>
    <property type="project" value="InterPro"/>
</dbReference>
<dbReference type="EMBL" id="KV441496">
    <property type="protein sequence ID" value="OAG14938.1"/>
    <property type="molecule type" value="Genomic_DNA"/>
</dbReference>
<keyword evidence="7 11" id="KW-0406">Ion transport</keyword>
<evidence type="ECO:0000256" key="9">
    <source>
        <dbReference type="ARBA" id="ARBA00023136"/>
    </source>
</evidence>
<evidence type="ECO:0000256" key="5">
    <source>
        <dbReference type="ARBA" id="ARBA00022781"/>
    </source>
</evidence>
<reference evidence="13 15" key="1">
    <citation type="submission" date="2016-05" db="EMBL/GenBank/DDBJ databases">
        <title>Comparative analysis of secretome profiles of manganese(II)-oxidizing ascomycete fungi.</title>
        <authorList>
            <consortium name="DOE Joint Genome Institute"/>
            <person name="Zeiner C.A."/>
            <person name="Purvine S.O."/>
            <person name="Zink E.M."/>
            <person name="Wu S."/>
            <person name="Pasa-Tolic L."/>
            <person name="Chaput D.L."/>
            <person name="Haridas S."/>
            <person name="Grigoriev I.V."/>
            <person name="Santelli C.M."/>
            <person name="Hansel C.M."/>
        </authorList>
    </citation>
    <scope>NUCLEOTIDE SEQUENCE [LARGE SCALE GENOMIC DNA]</scope>
    <source>
        <strain evidence="13 15">SRC1lrK2f</strain>
    </source>
</reference>
<comment type="subcellular location">
    <subcellularLocation>
        <location evidence="1 11">Mitochondrion inner membrane</location>
    </subcellularLocation>
</comment>
<evidence type="ECO:0000313" key="13">
    <source>
        <dbReference type="EMBL" id="OAG14938.1"/>
    </source>
</evidence>
<dbReference type="GO" id="GO:0005743">
    <property type="term" value="C:mitochondrial inner membrane"/>
    <property type="evidence" value="ECO:0007669"/>
    <property type="project" value="UniProtKB-SubCell"/>
</dbReference>
<dbReference type="Proteomes" id="UP000077248">
    <property type="component" value="Unassembled WGS sequence"/>
</dbReference>
<dbReference type="Pfam" id="PF05680">
    <property type="entry name" value="ATP-synt_E"/>
    <property type="match status" value="1"/>
</dbReference>
<dbReference type="AlphaFoldDB" id="A0A177D659"/>
<comment type="function">
    <text evidence="11">Subunit e, of the mitochondrial membrane ATP synthase complex (F(1)F(0) ATP synthase or Complex V) that produces ATP from ADP in the presence of a proton gradient across the membrane which is generated by electron transport complexes of the respiratory chain. ATP synthase complex consist of a soluble F(1) head domain - the catalytic core - and a membrane F(1) domain - the membrane proton channel. These two domains are linked by a central stalk rotating inside the F(1) region and a stationary peripheral stalk. During catalysis, ATP synthesis in the catalytic domain of F(1) is coupled via a rotary mechanism of the central stalk subunits to proton translocation. In vivo, can only synthesize ATP although its ATP hydrolase activity can be activated artificially in vitro. Part of the complex F(0) domain.</text>
</comment>
<evidence type="ECO:0000313" key="16">
    <source>
        <dbReference type="Proteomes" id="UP000291422"/>
    </source>
</evidence>
<name>A0A177D659_ALTAL</name>
<evidence type="ECO:0000256" key="4">
    <source>
        <dbReference type="ARBA" id="ARBA00022547"/>
    </source>
</evidence>
<dbReference type="OMA" id="WARDHPS"/>